<keyword evidence="2" id="KW-1185">Reference proteome</keyword>
<protein>
    <submittedName>
        <fullName evidence="1">Uncharacterized protein</fullName>
    </submittedName>
</protein>
<evidence type="ECO:0000313" key="2">
    <source>
        <dbReference type="Proteomes" id="UP000831304"/>
    </source>
</evidence>
<evidence type="ECO:0000313" key="1">
    <source>
        <dbReference type="EMBL" id="UOE27703.1"/>
    </source>
</evidence>
<accession>A0ABY4AX12</accession>
<sequence length="113" mass="12048">MSGRMHLDDEHLAAAVLERVAHAAAQGLVVEAATASRGCIRIVYRSAAQAPLIGRTFDLARLRAQFDPSTPTALAEVILDELRDPTDPGPLLLPEYDAALVPGKGPVGWWPSP</sequence>
<name>A0ABY4AX12_9MICO</name>
<organism evidence="1 2">
    <name type="scientific">Agromyces soli</name>
    <dbReference type="NCBI Taxonomy" id="659012"/>
    <lineage>
        <taxon>Bacteria</taxon>
        <taxon>Bacillati</taxon>
        <taxon>Actinomycetota</taxon>
        <taxon>Actinomycetes</taxon>
        <taxon>Micrococcales</taxon>
        <taxon>Microbacteriaceae</taxon>
        <taxon>Agromyces</taxon>
    </lineage>
</organism>
<proteinExistence type="predicted"/>
<dbReference type="RefSeq" id="WP_243570527.1">
    <property type="nucleotide sequence ID" value="NZ_BAAARD010000001.1"/>
</dbReference>
<reference evidence="1 2" key="1">
    <citation type="submission" date="2022-03" db="EMBL/GenBank/DDBJ databases">
        <title>Agromyces sp. isolated from the gut of P. brevitarsis seulensis larvae.</title>
        <authorList>
            <person name="Won M."/>
            <person name="Kwon S.-W."/>
        </authorList>
    </citation>
    <scope>NUCLEOTIDE SEQUENCE [LARGE SCALE GENOMIC DNA]</scope>
    <source>
        <strain evidence="1 2">KACC 16215</strain>
    </source>
</reference>
<dbReference type="Proteomes" id="UP000831304">
    <property type="component" value="Chromosome"/>
</dbReference>
<gene>
    <name evidence="1" type="ORF">MTP13_07975</name>
</gene>
<dbReference type="EMBL" id="CP094533">
    <property type="protein sequence ID" value="UOE27703.1"/>
    <property type="molecule type" value="Genomic_DNA"/>
</dbReference>